<dbReference type="SUPFAM" id="SSF56112">
    <property type="entry name" value="Protein kinase-like (PK-like)"/>
    <property type="match status" value="1"/>
</dbReference>
<protein>
    <recommendedName>
        <fullName evidence="3">Aminoglycoside phosphotransferase</fullName>
    </recommendedName>
</protein>
<keyword evidence="2" id="KW-1185">Reference proteome</keyword>
<dbReference type="Proteomes" id="UP001589894">
    <property type="component" value="Unassembled WGS sequence"/>
</dbReference>
<comment type="caution">
    <text evidence="1">The sequence shown here is derived from an EMBL/GenBank/DDBJ whole genome shotgun (WGS) entry which is preliminary data.</text>
</comment>
<evidence type="ECO:0000313" key="1">
    <source>
        <dbReference type="EMBL" id="MFC0564330.1"/>
    </source>
</evidence>
<dbReference type="EMBL" id="JBHLUE010000005">
    <property type="protein sequence ID" value="MFC0564330.1"/>
    <property type="molecule type" value="Genomic_DNA"/>
</dbReference>
<dbReference type="Gene3D" id="3.30.200.20">
    <property type="entry name" value="Phosphorylase Kinase, domain 1"/>
    <property type="match status" value="1"/>
</dbReference>
<reference evidence="1 2" key="1">
    <citation type="submission" date="2024-09" db="EMBL/GenBank/DDBJ databases">
        <authorList>
            <person name="Sun Q."/>
            <person name="Mori K."/>
        </authorList>
    </citation>
    <scope>NUCLEOTIDE SEQUENCE [LARGE SCALE GENOMIC DNA]</scope>
    <source>
        <strain evidence="1 2">TBRC 2205</strain>
    </source>
</reference>
<evidence type="ECO:0000313" key="2">
    <source>
        <dbReference type="Proteomes" id="UP001589894"/>
    </source>
</evidence>
<organism evidence="1 2">
    <name type="scientific">Plantactinospora siamensis</name>
    <dbReference type="NCBI Taxonomy" id="555372"/>
    <lineage>
        <taxon>Bacteria</taxon>
        <taxon>Bacillati</taxon>
        <taxon>Actinomycetota</taxon>
        <taxon>Actinomycetes</taxon>
        <taxon>Micromonosporales</taxon>
        <taxon>Micromonosporaceae</taxon>
        <taxon>Plantactinospora</taxon>
    </lineage>
</organism>
<dbReference type="InterPro" id="IPR011009">
    <property type="entry name" value="Kinase-like_dom_sf"/>
</dbReference>
<sequence length="300" mass="32912">MLNQAATGLLDYLTTVLRLTTVAREPIRVWSRSGVERLRLQDGTTLIYKYAAEPFTGEAATLRHLAAHRIPVPDVQASIVAGGMLGMILDDLGTATRVPTEQDAAVAAARLHSAPLPSHLRTLDEEALRALPQRALDHLRLLGEEQLLPDTTDLLPLFTALRTAAIPRANGATTPPFAVCHSELHPTSLHLTTERWHLLDVANAYIGPGILDLATWYGTRHPPQPAQLRHLLHRYIHAGGHPHALKPRADLPAETWALAWHRIWAAETLLHQATLADGPIDPHTLAATRRQATTAMRLLT</sequence>
<dbReference type="RefSeq" id="WP_377337328.1">
    <property type="nucleotide sequence ID" value="NZ_JBHLUE010000005.1"/>
</dbReference>
<gene>
    <name evidence="1" type="ORF">ACFFHU_09160</name>
</gene>
<accession>A0ABV6NU78</accession>
<name>A0ABV6NU78_9ACTN</name>
<proteinExistence type="predicted"/>
<evidence type="ECO:0008006" key="3">
    <source>
        <dbReference type="Google" id="ProtNLM"/>
    </source>
</evidence>